<proteinExistence type="predicted"/>
<dbReference type="EMBL" id="JAAVJD010000011">
    <property type="protein sequence ID" value="NJQ04635.1"/>
    <property type="molecule type" value="Genomic_DNA"/>
</dbReference>
<sequence length="207" mass="21177">MGEFFTAALTYPAVIFTFPLLVVVAYWLIAAVTGLAGDLLDGGDTAEGGSADTGGFTGALSALGLGGVPVTVVLSLVVAVSWFTALVGTVLLDGVLLRTVALAVALYTGWQATWLLARPLRRALRTTSASRNADLVGQVCEVRVGCAPGRFGQGLVALPDGGTALIDIRSEEPEPVPAGSHALIYDYDAAEDFYRVAPAGAAADPLG</sequence>
<keyword evidence="1" id="KW-0812">Transmembrane</keyword>
<keyword evidence="1" id="KW-0472">Membrane</keyword>
<feature type="transmembrane region" description="Helical" evidence="1">
    <location>
        <begin position="95"/>
        <end position="117"/>
    </location>
</feature>
<dbReference type="AlphaFoldDB" id="A0A7X6HXS7"/>
<feature type="transmembrane region" description="Helical" evidence="1">
    <location>
        <begin position="58"/>
        <end position="83"/>
    </location>
</feature>
<dbReference type="Proteomes" id="UP000578686">
    <property type="component" value="Unassembled WGS sequence"/>
</dbReference>
<keyword evidence="1" id="KW-1133">Transmembrane helix</keyword>
<reference evidence="2 3" key="1">
    <citation type="submission" date="2020-03" db="EMBL/GenBank/DDBJ databases">
        <title>Draft genome of Streptomyces sp. ventii, isolated from the Axial Seamount in the Pacific Ocean, and resequencing of the two type strains Streptomyces lonarensis strain NCL 716 and Streptomyces bohaiensis strain 11A07.</title>
        <authorList>
            <person name="Loughran R.M."/>
            <person name="Pfannmuller K.M."/>
            <person name="Wasson B.J."/>
            <person name="Deadmond M.C."/>
            <person name="Paddock B.E."/>
            <person name="Koyack M.J."/>
            <person name="Gallegos D.A."/>
            <person name="Mitchell E.A."/>
            <person name="Ushijima B."/>
            <person name="Saw J.H."/>
            <person name="Mcphail K.L."/>
            <person name="Videau P."/>
        </authorList>
    </citation>
    <scope>NUCLEOTIDE SEQUENCE [LARGE SCALE GENOMIC DNA]</scope>
    <source>
        <strain evidence="2 3">NCL716</strain>
    </source>
</reference>
<gene>
    <name evidence="2" type="ORF">HCN56_03320</name>
</gene>
<comment type="caution">
    <text evidence="2">The sequence shown here is derived from an EMBL/GenBank/DDBJ whole genome shotgun (WGS) entry which is preliminary data.</text>
</comment>
<name>A0A7X6HXS7_9ACTN</name>
<accession>A0A7X6HXS7</accession>
<evidence type="ECO:0000313" key="2">
    <source>
        <dbReference type="EMBL" id="NJQ04635.1"/>
    </source>
</evidence>
<protein>
    <recommendedName>
        <fullName evidence="4">DUF1449 family protein</fullName>
    </recommendedName>
</protein>
<organism evidence="2 3">
    <name type="scientific">Streptomyces lonarensis</name>
    <dbReference type="NCBI Taxonomy" id="700599"/>
    <lineage>
        <taxon>Bacteria</taxon>
        <taxon>Bacillati</taxon>
        <taxon>Actinomycetota</taxon>
        <taxon>Actinomycetes</taxon>
        <taxon>Kitasatosporales</taxon>
        <taxon>Streptomycetaceae</taxon>
        <taxon>Streptomyces</taxon>
    </lineage>
</organism>
<keyword evidence="3" id="KW-1185">Reference proteome</keyword>
<evidence type="ECO:0000256" key="1">
    <source>
        <dbReference type="SAM" id="Phobius"/>
    </source>
</evidence>
<evidence type="ECO:0000313" key="3">
    <source>
        <dbReference type="Proteomes" id="UP000578686"/>
    </source>
</evidence>
<evidence type="ECO:0008006" key="4">
    <source>
        <dbReference type="Google" id="ProtNLM"/>
    </source>
</evidence>
<feature type="transmembrane region" description="Helical" evidence="1">
    <location>
        <begin position="12"/>
        <end position="37"/>
    </location>
</feature>